<organism evidence="3 4">
    <name type="scientific">Pilimelia terevasa</name>
    <dbReference type="NCBI Taxonomy" id="53372"/>
    <lineage>
        <taxon>Bacteria</taxon>
        <taxon>Bacillati</taxon>
        <taxon>Actinomycetota</taxon>
        <taxon>Actinomycetes</taxon>
        <taxon>Micromonosporales</taxon>
        <taxon>Micromonosporaceae</taxon>
        <taxon>Pilimelia</taxon>
    </lineage>
</organism>
<keyword evidence="1" id="KW-0732">Signal</keyword>
<dbReference type="EMBL" id="BMQC01000007">
    <property type="protein sequence ID" value="GGK29993.1"/>
    <property type="molecule type" value="Genomic_DNA"/>
</dbReference>
<evidence type="ECO:0000259" key="2">
    <source>
        <dbReference type="Pfam" id="PF24837"/>
    </source>
</evidence>
<evidence type="ECO:0000313" key="3">
    <source>
        <dbReference type="EMBL" id="GGK29993.1"/>
    </source>
</evidence>
<proteinExistence type="predicted"/>
<feature type="domain" description="AMIN-like" evidence="2">
    <location>
        <begin position="60"/>
        <end position="180"/>
    </location>
</feature>
<sequence length="184" mass="19309">MTRIHGTRTLHRAALTALLLGAYLVVPAPASAAACAHDWGSAPKSGGGMHLPGLFRVIPSTSACWDRLTFTFAGSVNGYRVRYGETYTEGEGRALSPYTAGGALLNVTLLAPAQPPGFTVGTGAHAVNAIRYRTLRDGVFGGSFEGQSTFAVGVRARLPFRVFTAAGPGGDSRIILDVLHAWPR</sequence>
<dbReference type="PROSITE" id="PS51257">
    <property type="entry name" value="PROKAR_LIPOPROTEIN"/>
    <property type="match status" value="1"/>
</dbReference>
<dbReference type="InterPro" id="IPR056303">
    <property type="entry name" value="AMIN-like"/>
</dbReference>
<keyword evidence="4" id="KW-1185">Reference proteome</keyword>
<gene>
    <name evidence="3" type="ORF">GCM10010124_23430</name>
</gene>
<feature type="signal peptide" evidence="1">
    <location>
        <begin position="1"/>
        <end position="32"/>
    </location>
</feature>
<dbReference type="RefSeq" id="WP_189114302.1">
    <property type="nucleotide sequence ID" value="NZ_BMQC01000007.1"/>
</dbReference>
<evidence type="ECO:0000313" key="4">
    <source>
        <dbReference type="Proteomes" id="UP000662200"/>
    </source>
</evidence>
<dbReference type="Pfam" id="PF24837">
    <property type="entry name" value="AMIN-like"/>
    <property type="match status" value="1"/>
</dbReference>
<accession>A0A8J3BQY8</accession>
<evidence type="ECO:0000256" key="1">
    <source>
        <dbReference type="SAM" id="SignalP"/>
    </source>
</evidence>
<feature type="chain" id="PRO_5035231679" description="AMIN-like domain-containing protein" evidence="1">
    <location>
        <begin position="33"/>
        <end position="184"/>
    </location>
</feature>
<reference evidence="3" key="2">
    <citation type="submission" date="2020-09" db="EMBL/GenBank/DDBJ databases">
        <authorList>
            <person name="Sun Q."/>
            <person name="Ohkuma M."/>
        </authorList>
    </citation>
    <scope>NUCLEOTIDE SEQUENCE</scope>
    <source>
        <strain evidence="3">JCM 3091</strain>
    </source>
</reference>
<name>A0A8J3BQY8_9ACTN</name>
<reference evidence="3" key="1">
    <citation type="journal article" date="2014" name="Int. J. Syst. Evol. Microbiol.">
        <title>Complete genome sequence of Corynebacterium casei LMG S-19264T (=DSM 44701T), isolated from a smear-ripened cheese.</title>
        <authorList>
            <consortium name="US DOE Joint Genome Institute (JGI-PGF)"/>
            <person name="Walter F."/>
            <person name="Albersmeier A."/>
            <person name="Kalinowski J."/>
            <person name="Ruckert C."/>
        </authorList>
    </citation>
    <scope>NUCLEOTIDE SEQUENCE</scope>
    <source>
        <strain evidence="3">JCM 3091</strain>
    </source>
</reference>
<dbReference type="AlphaFoldDB" id="A0A8J3BQY8"/>
<protein>
    <recommendedName>
        <fullName evidence="2">AMIN-like domain-containing protein</fullName>
    </recommendedName>
</protein>
<dbReference type="Proteomes" id="UP000662200">
    <property type="component" value="Unassembled WGS sequence"/>
</dbReference>
<comment type="caution">
    <text evidence="3">The sequence shown here is derived from an EMBL/GenBank/DDBJ whole genome shotgun (WGS) entry which is preliminary data.</text>
</comment>